<evidence type="ECO:0000256" key="8">
    <source>
        <dbReference type="SAM" id="Phobius"/>
    </source>
</evidence>
<dbReference type="Pfam" id="PF16916">
    <property type="entry name" value="ZT_dimer"/>
    <property type="match status" value="1"/>
</dbReference>
<dbReference type="OrthoDB" id="9809646at2"/>
<dbReference type="Proteomes" id="UP000463857">
    <property type="component" value="Chromosome"/>
</dbReference>
<evidence type="ECO:0000256" key="1">
    <source>
        <dbReference type="ARBA" id="ARBA00004141"/>
    </source>
</evidence>
<accession>A0A7L4YNV2</accession>
<evidence type="ECO:0000256" key="4">
    <source>
        <dbReference type="ARBA" id="ARBA00022692"/>
    </source>
</evidence>
<dbReference type="GO" id="GO:0005385">
    <property type="term" value="F:zinc ion transmembrane transporter activity"/>
    <property type="evidence" value="ECO:0007669"/>
    <property type="project" value="TreeGrafter"/>
</dbReference>
<dbReference type="GO" id="GO:0005886">
    <property type="term" value="C:plasma membrane"/>
    <property type="evidence" value="ECO:0007669"/>
    <property type="project" value="TreeGrafter"/>
</dbReference>
<organism evidence="11 12">
    <name type="scientific">Epidermidibacterium keratini</name>
    <dbReference type="NCBI Taxonomy" id="1891644"/>
    <lineage>
        <taxon>Bacteria</taxon>
        <taxon>Bacillati</taxon>
        <taxon>Actinomycetota</taxon>
        <taxon>Actinomycetes</taxon>
        <taxon>Sporichthyales</taxon>
        <taxon>Sporichthyaceae</taxon>
        <taxon>Epidermidibacterium</taxon>
    </lineage>
</organism>
<comment type="subcellular location">
    <subcellularLocation>
        <location evidence="1">Membrane</location>
        <topology evidence="1">Multi-pass membrane protein</topology>
    </subcellularLocation>
</comment>
<feature type="transmembrane region" description="Helical" evidence="8">
    <location>
        <begin position="89"/>
        <end position="108"/>
    </location>
</feature>
<feature type="domain" description="Cation efflux protein cytoplasmic" evidence="10">
    <location>
        <begin position="221"/>
        <end position="290"/>
    </location>
</feature>
<evidence type="ECO:0000259" key="9">
    <source>
        <dbReference type="Pfam" id="PF01545"/>
    </source>
</evidence>
<keyword evidence="5 8" id="KW-1133">Transmembrane helix</keyword>
<dbReference type="Pfam" id="PF01545">
    <property type="entry name" value="Cation_efflux"/>
    <property type="match status" value="1"/>
</dbReference>
<dbReference type="NCBIfam" id="TIGR01297">
    <property type="entry name" value="CDF"/>
    <property type="match status" value="1"/>
</dbReference>
<dbReference type="InParanoid" id="A0A7L4YNV2"/>
<evidence type="ECO:0000313" key="11">
    <source>
        <dbReference type="EMBL" id="QHC00961.1"/>
    </source>
</evidence>
<dbReference type="RefSeq" id="WP_159545961.1">
    <property type="nucleotide sequence ID" value="NZ_CP047156.1"/>
</dbReference>
<feature type="transmembrane region" description="Helical" evidence="8">
    <location>
        <begin position="183"/>
        <end position="203"/>
    </location>
</feature>
<dbReference type="AlphaFoldDB" id="A0A7L4YNV2"/>
<reference evidence="11 12" key="1">
    <citation type="journal article" date="2018" name="Int. J. Syst. Evol. Microbiol.">
        <title>Epidermidibacterium keratini gen. nov., sp. nov., a member of the family Sporichthyaceae, isolated from keratin epidermis.</title>
        <authorList>
            <person name="Lee D.G."/>
            <person name="Trujillo M.E."/>
            <person name="Kang S."/>
            <person name="Nam J.J."/>
            <person name="Kim Y.J."/>
        </authorList>
    </citation>
    <scope>NUCLEOTIDE SEQUENCE [LARGE SCALE GENOMIC DNA]</scope>
    <source>
        <strain evidence="11 12">EPI-7</strain>
    </source>
</reference>
<dbReference type="InterPro" id="IPR002524">
    <property type="entry name" value="Cation_efflux"/>
</dbReference>
<evidence type="ECO:0000256" key="7">
    <source>
        <dbReference type="ARBA" id="ARBA00023136"/>
    </source>
</evidence>
<name>A0A7L4YNV2_9ACTN</name>
<dbReference type="Gene3D" id="1.20.1510.10">
    <property type="entry name" value="Cation efflux protein transmembrane domain"/>
    <property type="match status" value="1"/>
</dbReference>
<keyword evidence="3" id="KW-0813">Transport</keyword>
<dbReference type="InterPro" id="IPR036837">
    <property type="entry name" value="Cation_efflux_CTD_sf"/>
</dbReference>
<evidence type="ECO:0000313" key="12">
    <source>
        <dbReference type="Proteomes" id="UP000463857"/>
    </source>
</evidence>
<evidence type="ECO:0000256" key="3">
    <source>
        <dbReference type="ARBA" id="ARBA00022448"/>
    </source>
</evidence>
<protein>
    <submittedName>
        <fullName evidence="11">Cation diffusion facilitator family transporter</fullName>
    </submittedName>
</protein>
<feature type="transmembrane region" description="Helical" evidence="8">
    <location>
        <begin position="21"/>
        <end position="45"/>
    </location>
</feature>
<dbReference type="InterPro" id="IPR027470">
    <property type="entry name" value="Cation_efflux_CTD"/>
</dbReference>
<dbReference type="PANTHER" id="PTHR11562">
    <property type="entry name" value="CATION EFFLUX PROTEIN/ ZINC TRANSPORTER"/>
    <property type="match status" value="1"/>
</dbReference>
<keyword evidence="6" id="KW-0406">Ion transport</keyword>
<keyword evidence="12" id="KW-1185">Reference proteome</keyword>
<keyword evidence="4 8" id="KW-0812">Transmembrane</keyword>
<dbReference type="InterPro" id="IPR027469">
    <property type="entry name" value="Cation_efflux_TMD_sf"/>
</dbReference>
<gene>
    <name evidence="11" type="ORF">EK0264_12135</name>
</gene>
<sequence length="301" mass="31574">MGAGHSHDISGSAAGRHRWRLVVAFILVGGFFGVELVVGLISQSLALLSDAGHMAADVTTLGAALIATRLAAKPDSSGRRTYGRYRAEIFASGFAVLVMLGVSIYIAIEAISRIGNAPEIATGMVLVVGALGLVINIISMFLLRSGAKESLNLKGAYLEVLADTLGSVGVIVAGLMVSWTGNVWWDTGIALFIAIFVAFRALILAREVLRVLGQHAPAGMEPSEILQTLESVPGVVEVHDLHVWTLTSGMDVATAHLVAQPDNGPEVLSASADALKEKFGIAHATLQVESPDKKECTGADW</sequence>
<evidence type="ECO:0000256" key="5">
    <source>
        <dbReference type="ARBA" id="ARBA00022989"/>
    </source>
</evidence>
<feature type="transmembrane region" description="Helical" evidence="8">
    <location>
        <begin position="51"/>
        <end position="68"/>
    </location>
</feature>
<feature type="domain" description="Cation efflux protein transmembrane" evidence="9">
    <location>
        <begin position="21"/>
        <end position="212"/>
    </location>
</feature>
<feature type="transmembrane region" description="Helical" evidence="8">
    <location>
        <begin position="120"/>
        <end position="143"/>
    </location>
</feature>
<keyword evidence="7 8" id="KW-0472">Membrane</keyword>
<comment type="similarity">
    <text evidence="2">Belongs to the cation diffusion facilitator (CDF) transporter (TC 2.A.4) family. SLC30A subfamily.</text>
</comment>
<dbReference type="SUPFAM" id="SSF161111">
    <property type="entry name" value="Cation efflux protein transmembrane domain-like"/>
    <property type="match status" value="1"/>
</dbReference>
<feature type="transmembrane region" description="Helical" evidence="8">
    <location>
        <begin position="155"/>
        <end position="177"/>
    </location>
</feature>
<evidence type="ECO:0000256" key="6">
    <source>
        <dbReference type="ARBA" id="ARBA00023065"/>
    </source>
</evidence>
<dbReference type="PANTHER" id="PTHR11562:SF17">
    <property type="entry name" value="RE54080P-RELATED"/>
    <property type="match status" value="1"/>
</dbReference>
<evidence type="ECO:0000256" key="2">
    <source>
        <dbReference type="ARBA" id="ARBA00008873"/>
    </source>
</evidence>
<dbReference type="EMBL" id="CP047156">
    <property type="protein sequence ID" value="QHC00961.1"/>
    <property type="molecule type" value="Genomic_DNA"/>
</dbReference>
<evidence type="ECO:0000259" key="10">
    <source>
        <dbReference type="Pfam" id="PF16916"/>
    </source>
</evidence>
<proteinExistence type="inferred from homology"/>
<dbReference type="InterPro" id="IPR050681">
    <property type="entry name" value="CDF/SLC30A"/>
</dbReference>
<dbReference type="SUPFAM" id="SSF160240">
    <property type="entry name" value="Cation efflux protein cytoplasmic domain-like"/>
    <property type="match status" value="1"/>
</dbReference>
<dbReference type="InterPro" id="IPR058533">
    <property type="entry name" value="Cation_efflux_TM"/>
</dbReference>
<dbReference type="KEGG" id="eke:EK0264_12135"/>